<dbReference type="AlphaFoldDB" id="A0A151G2C7"/>
<name>A0A151G2C7_LACPN</name>
<dbReference type="Proteomes" id="UP000094892">
    <property type="component" value="Unassembled WGS sequence"/>
</dbReference>
<evidence type="ECO:0000313" key="2">
    <source>
        <dbReference type="EMBL" id="ODO61644.1"/>
    </source>
</evidence>
<organism evidence="1 4">
    <name type="scientific">Lactiplantibacillus plantarum</name>
    <name type="common">Lactobacillus plantarum</name>
    <dbReference type="NCBI Taxonomy" id="1590"/>
    <lineage>
        <taxon>Bacteria</taxon>
        <taxon>Bacillati</taxon>
        <taxon>Bacillota</taxon>
        <taxon>Bacilli</taxon>
        <taxon>Lactobacillales</taxon>
        <taxon>Lactobacillaceae</taxon>
        <taxon>Lactiplantibacillus</taxon>
    </lineage>
</organism>
<reference evidence="3 6" key="3">
    <citation type="submission" date="2020-12" db="EMBL/GenBank/DDBJ databases">
        <title>Whole genome sequencing of Lactobacillus plantarum PC518.</title>
        <authorList>
            <person name="Guo Q."/>
        </authorList>
    </citation>
    <scope>NUCLEOTIDE SEQUENCE [LARGE SCALE GENOMIC DNA]</scope>
    <source>
        <strain evidence="3 6">PC518</strain>
    </source>
</reference>
<reference evidence="1 4" key="1">
    <citation type="submission" date="2016-03" db="EMBL/GenBank/DDBJ databases">
        <title>Comparative genomics of 54 Lactobacillus plantarum strains reveals genomic uncoupling from niche constraints.</title>
        <authorList>
            <person name="Martino M.E."/>
        </authorList>
    </citation>
    <scope>NUCLEOTIDE SEQUENCE [LARGE SCALE GENOMIC DNA]</scope>
    <source>
        <strain evidence="1 4">19.1</strain>
    </source>
</reference>
<evidence type="ECO:0000313" key="6">
    <source>
        <dbReference type="Proteomes" id="UP000595466"/>
    </source>
</evidence>
<dbReference type="Proteomes" id="UP000595466">
    <property type="component" value="Chromosome"/>
</dbReference>
<accession>A0A151G2C7</accession>
<evidence type="ECO:0000313" key="4">
    <source>
        <dbReference type="Proteomes" id="UP000076882"/>
    </source>
</evidence>
<proteinExistence type="predicted"/>
<dbReference type="EMBL" id="LUXM01000040">
    <property type="protein sequence ID" value="KZU91832.1"/>
    <property type="molecule type" value="Genomic_DNA"/>
</dbReference>
<protein>
    <submittedName>
        <fullName evidence="1">Uncharacterized protein</fullName>
    </submittedName>
</protein>
<evidence type="ECO:0000313" key="5">
    <source>
        <dbReference type="Proteomes" id="UP000094892"/>
    </source>
</evidence>
<dbReference type="EMBL" id="CP066817">
    <property type="protein sequence ID" value="QQM59701.1"/>
    <property type="molecule type" value="Genomic_DNA"/>
</dbReference>
<dbReference type="Proteomes" id="UP000076882">
    <property type="component" value="Unassembled WGS sequence"/>
</dbReference>
<evidence type="ECO:0000313" key="3">
    <source>
        <dbReference type="EMBL" id="QQM59701.1"/>
    </source>
</evidence>
<dbReference type="KEGG" id="lpb:SH83_07155"/>
<dbReference type="EMBL" id="MCOL01000001">
    <property type="protein sequence ID" value="ODO61644.1"/>
    <property type="molecule type" value="Genomic_DNA"/>
</dbReference>
<evidence type="ECO:0000313" key="1">
    <source>
        <dbReference type="EMBL" id="KZU91832.1"/>
    </source>
</evidence>
<dbReference type="PATRIC" id="fig|1590.142.peg.1553"/>
<dbReference type="RefSeq" id="WP_003644350.1">
    <property type="nucleotide sequence ID" value="NZ_AP028145.1"/>
</dbReference>
<gene>
    <name evidence="3" type="ORF">JH395_08000</name>
    <name evidence="1" type="ORF">Lp19_3118</name>
    <name evidence="2" type="ORF">LPJSA22_01623</name>
</gene>
<sequence>MGQAITRWVWLPAPIVTRQSTFKIHVGDLQRHPVPLRAAQWYQFEQSRTKRICSVPITTTQYAAVTHLAAQRLKAGQAGMLPAPEQPVMTRGTTITFTM</sequence>
<reference evidence="2 5" key="2">
    <citation type="submission" date="2016-08" db="EMBL/GenBank/DDBJ databases">
        <title>Genome sequencing of Lactobacillus plantarum JSA22, isolated from fermented soybean paste.</title>
        <authorList>
            <person name="Choi H.S."/>
        </authorList>
    </citation>
    <scope>NUCLEOTIDE SEQUENCE [LARGE SCALE GENOMIC DNA]</scope>
    <source>
        <strain evidence="2 5">JSA22</strain>
    </source>
</reference>